<reference evidence="2" key="1">
    <citation type="submission" date="2024-07" db="EMBL/GenBank/DDBJ databases">
        <title>Two chromosome-level genome assemblies of Korean endemic species Abeliophyllum distichum and Forsythia ovata (Oleaceae).</title>
        <authorList>
            <person name="Jang H."/>
        </authorList>
    </citation>
    <scope>NUCLEOTIDE SEQUENCE [LARGE SCALE GENOMIC DNA]</scope>
</reference>
<name>A0ABD1UP68_9LAMI</name>
<dbReference type="EMBL" id="JBFOLK010000003">
    <property type="protein sequence ID" value="KAL2526819.1"/>
    <property type="molecule type" value="Genomic_DNA"/>
</dbReference>
<dbReference type="Proteomes" id="UP001604336">
    <property type="component" value="Unassembled WGS sequence"/>
</dbReference>
<dbReference type="AlphaFoldDB" id="A0ABD1UP68"/>
<evidence type="ECO:0000313" key="1">
    <source>
        <dbReference type="EMBL" id="KAL2526819.1"/>
    </source>
</evidence>
<proteinExistence type="predicted"/>
<gene>
    <name evidence="1" type="ORF">Adt_11873</name>
</gene>
<comment type="caution">
    <text evidence="1">The sequence shown here is derived from an EMBL/GenBank/DDBJ whole genome shotgun (WGS) entry which is preliminary data.</text>
</comment>
<sequence length="161" mass="17618">MSTSSKATYLSFFFNKSCIDSGGLFERGILKALFHVPFIMATTTSDIWRSLMPRVAVLNLARNSCSDLSFSWTTCIRPMAIFLFLLLLKKYATKLQESSSNVLIDHGARVATQSLAFLLNVGGKDQHITASGAAYSLVGSTKSASDLRGLLFHRMLLSLVA</sequence>
<protein>
    <submittedName>
        <fullName evidence="1">Uncharacterized protein</fullName>
    </submittedName>
</protein>
<evidence type="ECO:0000313" key="2">
    <source>
        <dbReference type="Proteomes" id="UP001604336"/>
    </source>
</evidence>
<keyword evidence="2" id="KW-1185">Reference proteome</keyword>
<accession>A0ABD1UP68</accession>
<organism evidence="1 2">
    <name type="scientific">Abeliophyllum distichum</name>
    <dbReference type="NCBI Taxonomy" id="126358"/>
    <lineage>
        <taxon>Eukaryota</taxon>
        <taxon>Viridiplantae</taxon>
        <taxon>Streptophyta</taxon>
        <taxon>Embryophyta</taxon>
        <taxon>Tracheophyta</taxon>
        <taxon>Spermatophyta</taxon>
        <taxon>Magnoliopsida</taxon>
        <taxon>eudicotyledons</taxon>
        <taxon>Gunneridae</taxon>
        <taxon>Pentapetalae</taxon>
        <taxon>asterids</taxon>
        <taxon>lamiids</taxon>
        <taxon>Lamiales</taxon>
        <taxon>Oleaceae</taxon>
        <taxon>Forsythieae</taxon>
        <taxon>Abeliophyllum</taxon>
    </lineage>
</organism>